<dbReference type="PANTHER" id="PTHR22911:SF6">
    <property type="entry name" value="SOLUTE CARRIER FAMILY 35 MEMBER G1"/>
    <property type="match status" value="1"/>
</dbReference>
<dbReference type="SUPFAM" id="SSF103481">
    <property type="entry name" value="Multidrug resistance efflux transporter EmrE"/>
    <property type="match status" value="2"/>
</dbReference>
<comment type="similarity">
    <text evidence="2">Belongs to the drug/metabolite transporter (DMT) superfamily. 10 TMS drug/metabolite exporter (DME) (TC 2.A.7.3) family.</text>
</comment>
<comment type="subcellular location">
    <subcellularLocation>
        <location evidence="1">Membrane</location>
        <topology evidence="1">Multi-pass membrane protein</topology>
    </subcellularLocation>
</comment>
<feature type="transmembrane region" description="Helical" evidence="6">
    <location>
        <begin position="122"/>
        <end position="154"/>
    </location>
</feature>
<accession>A0A1H8KY94</accession>
<dbReference type="InterPro" id="IPR000620">
    <property type="entry name" value="EamA_dom"/>
</dbReference>
<feature type="domain" description="EamA" evidence="7">
    <location>
        <begin position="46"/>
        <end position="177"/>
    </location>
</feature>
<evidence type="ECO:0000256" key="5">
    <source>
        <dbReference type="ARBA" id="ARBA00023136"/>
    </source>
</evidence>
<evidence type="ECO:0000256" key="6">
    <source>
        <dbReference type="SAM" id="Phobius"/>
    </source>
</evidence>
<name>A0A1H8KY94_9RHOB</name>
<evidence type="ECO:0000313" key="8">
    <source>
        <dbReference type="EMBL" id="SEN97829.1"/>
    </source>
</evidence>
<feature type="transmembrane region" description="Helical" evidence="6">
    <location>
        <begin position="76"/>
        <end position="95"/>
    </location>
</feature>
<feature type="transmembrane region" description="Helical" evidence="6">
    <location>
        <begin position="217"/>
        <end position="235"/>
    </location>
</feature>
<feature type="transmembrane region" description="Helical" evidence="6">
    <location>
        <begin position="247"/>
        <end position="268"/>
    </location>
</feature>
<proteinExistence type="inferred from homology"/>
<dbReference type="EMBL" id="FOCO01000036">
    <property type="protein sequence ID" value="SEN97829.1"/>
    <property type="molecule type" value="Genomic_DNA"/>
</dbReference>
<feature type="transmembrane region" description="Helical" evidence="6">
    <location>
        <begin position="44"/>
        <end position="64"/>
    </location>
</feature>
<dbReference type="PANTHER" id="PTHR22911">
    <property type="entry name" value="ACYL-MALONYL CONDENSING ENZYME-RELATED"/>
    <property type="match status" value="1"/>
</dbReference>
<reference evidence="8 9" key="1">
    <citation type="submission" date="2016-10" db="EMBL/GenBank/DDBJ databases">
        <authorList>
            <person name="de Groot N.N."/>
        </authorList>
    </citation>
    <scope>NUCLEOTIDE SEQUENCE [LARGE SCALE GENOMIC DNA]</scope>
    <source>
        <strain evidence="8 9">CGMCC 1.10836</strain>
    </source>
</reference>
<feature type="transmembrane region" description="Helical" evidence="6">
    <location>
        <begin position="301"/>
        <end position="318"/>
    </location>
</feature>
<evidence type="ECO:0000259" key="7">
    <source>
        <dbReference type="Pfam" id="PF00892"/>
    </source>
</evidence>
<evidence type="ECO:0000256" key="1">
    <source>
        <dbReference type="ARBA" id="ARBA00004141"/>
    </source>
</evidence>
<dbReference type="GO" id="GO:0016020">
    <property type="term" value="C:membrane"/>
    <property type="evidence" value="ECO:0007669"/>
    <property type="project" value="UniProtKB-SubCell"/>
</dbReference>
<dbReference type="Pfam" id="PF00892">
    <property type="entry name" value="EamA"/>
    <property type="match status" value="2"/>
</dbReference>
<keyword evidence="5 6" id="KW-0472">Membrane</keyword>
<evidence type="ECO:0000256" key="2">
    <source>
        <dbReference type="ARBA" id="ARBA00009853"/>
    </source>
</evidence>
<dbReference type="STRING" id="1077947.SAMN05216227_103632"/>
<keyword evidence="9" id="KW-1185">Reference proteome</keyword>
<dbReference type="AlphaFoldDB" id="A0A1H8KY94"/>
<keyword evidence="3 6" id="KW-0812">Transmembrane</keyword>
<evidence type="ECO:0000256" key="4">
    <source>
        <dbReference type="ARBA" id="ARBA00022989"/>
    </source>
</evidence>
<keyword evidence="4 6" id="KW-1133">Transmembrane helix</keyword>
<evidence type="ECO:0000313" key="9">
    <source>
        <dbReference type="Proteomes" id="UP000183002"/>
    </source>
</evidence>
<protein>
    <submittedName>
        <fullName evidence="8">Permease of the drug/metabolite transporter (DMT) superfamily</fullName>
    </submittedName>
</protein>
<dbReference type="Proteomes" id="UP000183002">
    <property type="component" value="Unassembled WGS sequence"/>
</dbReference>
<dbReference type="Gene3D" id="1.10.3730.20">
    <property type="match status" value="1"/>
</dbReference>
<feature type="transmembrane region" description="Helical" evidence="6">
    <location>
        <begin position="187"/>
        <end position="205"/>
    </location>
</feature>
<organism evidence="8 9">
    <name type="scientific">Pseudorhodobacter antarcticus</name>
    <dbReference type="NCBI Taxonomy" id="1077947"/>
    <lineage>
        <taxon>Bacteria</taxon>
        <taxon>Pseudomonadati</taxon>
        <taxon>Pseudomonadota</taxon>
        <taxon>Alphaproteobacteria</taxon>
        <taxon>Rhodobacterales</taxon>
        <taxon>Paracoccaceae</taxon>
        <taxon>Pseudorhodobacter</taxon>
    </lineage>
</organism>
<evidence type="ECO:0000256" key="3">
    <source>
        <dbReference type="ARBA" id="ARBA00022692"/>
    </source>
</evidence>
<feature type="transmembrane region" description="Helical" evidence="6">
    <location>
        <begin position="275"/>
        <end position="295"/>
    </location>
</feature>
<gene>
    <name evidence="8" type="ORF">SAMN05216227_103632</name>
</gene>
<sequence>MAAAVVAAPNNAIGLPPQTAGQTALDNRAPTRHKSLMPEQNRPLAASLWMIGSIVAFLAMAVAGREVSATHDTFEIMTFRSLIGFVIVCAVSLALKRHHEIQTTRLPRHIFRNALHFTGQNLWFYALAVIPLGQVFALEFTSPIWVILLAPIFLGETLTRTKLVAAALGLTGTLIVARPDFAAFDPGIAAAALAALCFAGTNIATKALTRRESIVSIMFWLTGMQLIMGLVMAGYDGHITLPTTQTLPFLILIGLAGLTAHFCLTTALSLAPASVIIPVDFLRLPLAFAIGWLLYDEQLELAVILGAALILSAIILNLRANAGAAKRAALQQI</sequence>
<feature type="domain" description="EamA" evidence="7">
    <location>
        <begin position="186"/>
        <end position="318"/>
    </location>
</feature>
<dbReference type="InterPro" id="IPR037185">
    <property type="entry name" value="EmrE-like"/>
</dbReference>
<dbReference type="RefSeq" id="WP_331458122.1">
    <property type="nucleotide sequence ID" value="NZ_LGHU01000034.1"/>
</dbReference>